<feature type="compositionally biased region" description="Polar residues" evidence="1">
    <location>
        <begin position="234"/>
        <end position="253"/>
    </location>
</feature>
<accession>A0A1R2C711</accession>
<feature type="compositionally biased region" description="Basic and acidic residues" evidence="1">
    <location>
        <begin position="146"/>
        <end position="167"/>
    </location>
</feature>
<keyword evidence="3" id="KW-1185">Reference proteome</keyword>
<protein>
    <submittedName>
        <fullName evidence="2">Uncharacterized protein</fullName>
    </submittedName>
</protein>
<organism evidence="2 3">
    <name type="scientific">Stentor coeruleus</name>
    <dbReference type="NCBI Taxonomy" id="5963"/>
    <lineage>
        <taxon>Eukaryota</taxon>
        <taxon>Sar</taxon>
        <taxon>Alveolata</taxon>
        <taxon>Ciliophora</taxon>
        <taxon>Postciliodesmatophora</taxon>
        <taxon>Heterotrichea</taxon>
        <taxon>Heterotrichida</taxon>
        <taxon>Stentoridae</taxon>
        <taxon>Stentor</taxon>
    </lineage>
</organism>
<dbReference type="AlphaFoldDB" id="A0A1R2C711"/>
<name>A0A1R2C711_9CILI</name>
<evidence type="ECO:0000256" key="1">
    <source>
        <dbReference type="SAM" id="MobiDB-lite"/>
    </source>
</evidence>
<comment type="caution">
    <text evidence="2">The sequence shown here is derived from an EMBL/GenBank/DDBJ whole genome shotgun (WGS) entry which is preliminary data.</text>
</comment>
<feature type="region of interest" description="Disordered" evidence="1">
    <location>
        <begin position="146"/>
        <end position="168"/>
    </location>
</feature>
<evidence type="ECO:0000313" key="2">
    <source>
        <dbReference type="EMBL" id="OMJ84796.1"/>
    </source>
</evidence>
<feature type="compositionally biased region" description="Basic and acidic residues" evidence="1">
    <location>
        <begin position="213"/>
        <end position="231"/>
    </location>
</feature>
<dbReference type="Proteomes" id="UP000187209">
    <property type="component" value="Unassembled WGS sequence"/>
</dbReference>
<gene>
    <name evidence="2" type="ORF">SteCoe_14052</name>
</gene>
<feature type="compositionally biased region" description="Basic residues" evidence="1">
    <location>
        <begin position="202"/>
        <end position="212"/>
    </location>
</feature>
<dbReference type="EMBL" id="MPUH01000258">
    <property type="protein sequence ID" value="OMJ84796.1"/>
    <property type="molecule type" value="Genomic_DNA"/>
</dbReference>
<proteinExistence type="predicted"/>
<feature type="region of interest" description="Disordered" evidence="1">
    <location>
        <begin position="195"/>
        <end position="274"/>
    </location>
</feature>
<sequence length="274" mass="32105">MSFKCMETECRQIATKECNCKIPTRYCKDHMKLHGNSFKCYKKSIQNVIDNEMIKIRHAKFHLREVTRSLIEYSEKLVKIIMTTLAQKIAEIETQTTIIDNWLIDDHEISLNRHMSGFKIYNIEKWDIESFTNNIEFLFNSKPPNRGKESYHKMNFKEPERQSKRSVEPYGKISEGYLDFSPQSENAVYDYQIKNPPVEGKKQKKQASKSKAKNTEPKRIVESKVSQKDYDFSGSKTQSYATNSKDFTKSSKQGEILTKHMPIETSKRNQKTDL</sequence>
<feature type="compositionally biased region" description="Basic and acidic residues" evidence="1">
    <location>
        <begin position="257"/>
        <end position="274"/>
    </location>
</feature>
<reference evidence="2 3" key="1">
    <citation type="submission" date="2016-11" db="EMBL/GenBank/DDBJ databases">
        <title>The macronuclear genome of Stentor coeruleus: a giant cell with tiny introns.</title>
        <authorList>
            <person name="Slabodnick M."/>
            <person name="Ruby J.G."/>
            <person name="Reiff S.B."/>
            <person name="Swart E.C."/>
            <person name="Gosai S."/>
            <person name="Prabakaran S."/>
            <person name="Witkowska E."/>
            <person name="Larue G.E."/>
            <person name="Fisher S."/>
            <person name="Freeman R.M."/>
            <person name="Gunawardena J."/>
            <person name="Chu W."/>
            <person name="Stover N.A."/>
            <person name="Gregory B.D."/>
            <person name="Nowacki M."/>
            <person name="Derisi J."/>
            <person name="Roy S.W."/>
            <person name="Marshall W.F."/>
            <person name="Sood P."/>
        </authorList>
    </citation>
    <scope>NUCLEOTIDE SEQUENCE [LARGE SCALE GENOMIC DNA]</scope>
    <source>
        <strain evidence="2">WM001</strain>
    </source>
</reference>
<evidence type="ECO:0000313" key="3">
    <source>
        <dbReference type="Proteomes" id="UP000187209"/>
    </source>
</evidence>